<dbReference type="Proteomes" id="UP000249417">
    <property type="component" value="Unassembled WGS sequence"/>
</dbReference>
<accession>A0A2W5MVR3</accession>
<reference evidence="1 2" key="1">
    <citation type="submission" date="2017-08" db="EMBL/GenBank/DDBJ databases">
        <title>Infants hospitalized years apart are colonized by the same room-sourced microbial strains.</title>
        <authorList>
            <person name="Brooks B."/>
            <person name="Olm M.R."/>
            <person name="Firek B.A."/>
            <person name="Baker R."/>
            <person name="Thomas B.C."/>
            <person name="Morowitz M.J."/>
            <person name="Banfield J.F."/>
        </authorList>
    </citation>
    <scope>NUCLEOTIDE SEQUENCE [LARGE SCALE GENOMIC DNA]</scope>
    <source>
        <strain evidence="1">S2_005_002_R2_29</strain>
    </source>
</reference>
<evidence type="ECO:0000313" key="1">
    <source>
        <dbReference type="EMBL" id="PZQ44299.1"/>
    </source>
</evidence>
<protein>
    <submittedName>
        <fullName evidence="1">Uncharacterized protein</fullName>
    </submittedName>
</protein>
<proteinExistence type="predicted"/>
<gene>
    <name evidence="1" type="ORF">DI551_10465</name>
</gene>
<feature type="non-terminal residue" evidence="1">
    <location>
        <position position="62"/>
    </location>
</feature>
<name>A0A2W5MVR3_9BACT</name>
<organism evidence="1 2">
    <name type="scientific">Micavibrio aeruginosavorus</name>
    <dbReference type="NCBI Taxonomy" id="349221"/>
    <lineage>
        <taxon>Bacteria</taxon>
        <taxon>Pseudomonadati</taxon>
        <taxon>Bdellovibrionota</taxon>
        <taxon>Bdellovibrionia</taxon>
        <taxon>Bdellovibrionales</taxon>
        <taxon>Pseudobdellovibrionaceae</taxon>
        <taxon>Micavibrio</taxon>
    </lineage>
</organism>
<comment type="caution">
    <text evidence="1">The sequence shown here is derived from an EMBL/GenBank/DDBJ whole genome shotgun (WGS) entry which is preliminary data.</text>
</comment>
<dbReference type="AlphaFoldDB" id="A0A2W5MVR3"/>
<dbReference type="EMBL" id="QFQB01000100">
    <property type="protein sequence ID" value="PZQ44299.1"/>
    <property type="molecule type" value="Genomic_DNA"/>
</dbReference>
<sequence length="62" mass="6884">MNTLKQYLDKCGIDYTESTEGHLTVGGYLYLRDTQITSLPDNLTVGGGLYLRDTQITSLPDN</sequence>
<evidence type="ECO:0000313" key="2">
    <source>
        <dbReference type="Proteomes" id="UP000249417"/>
    </source>
</evidence>